<proteinExistence type="predicted"/>
<organism evidence="1 2">
    <name type="scientific">Brevibacillus panacihumi W25</name>
    <dbReference type="NCBI Taxonomy" id="1408254"/>
    <lineage>
        <taxon>Bacteria</taxon>
        <taxon>Bacillati</taxon>
        <taxon>Bacillota</taxon>
        <taxon>Bacilli</taxon>
        <taxon>Bacillales</taxon>
        <taxon>Paenibacillaceae</taxon>
        <taxon>Brevibacillus</taxon>
    </lineage>
</organism>
<reference evidence="1 2" key="1">
    <citation type="journal article" date="2014" name="Genome Announc.">
        <title>Draft Genome Sequence of Brevibacillus panacihumi Strain W25, a Halotolerant Hydrocarbon-Degrading Bacterium.</title>
        <authorList>
            <person name="Wang X."/>
            <person name="Jin D."/>
            <person name="Zhou L."/>
            <person name="Wu L."/>
            <person name="An W."/>
            <person name="Chen Y."/>
            <person name="Zhao L."/>
        </authorList>
    </citation>
    <scope>NUCLEOTIDE SEQUENCE [LARGE SCALE GENOMIC DNA]</scope>
    <source>
        <strain evidence="1 2">W25</strain>
    </source>
</reference>
<comment type="caution">
    <text evidence="1">The sequence shown here is derived from an EMBL/GenBank/DDBJ whole genome shotgun (WGS) entry which is preliminary data.</text>
</comment>
<dbReference type="Proteomes" id="UP000017973">
    <property type="component" value="Unassembled WGS sequence"/>
</dbReference>
<evidence type="ECO:0000313" key="1">
    <source>
        <dbReference type="EMBL" id="EST52244.1"/>
    </source>
</evidence>
<protein>
    <submittedName>
        <fullName evidence="1">Uncharacterized protein</fullName>
    </submittedName>
</protein>
<keyword evidence="2" id="KW-1185">Reference proteome</keyword>
<dbReference type="OrthoDB" id="2469121at2"/>
<name>V6M0U9_9BACL</name>
<dbReference type="HOGENOM" id="CLU_1802417_0_0_9"/>
<dbReference type="RefSeq" id="WP_023559319.1">
    <property type="nucleotide sequence ID" value="NZ_KI629786.1"/>
</dbReference>
<sequence length="149" mass="17317">MNTNNKFLIVLLTLLVFSNGFIFIKMNGIENRFEKLQREIDSNFKEGLRLLSRSLKKDTDWGTKFDLALSHASKIQVLSDNTSYTSENNEKSRIILSYSYMLQSYFQDSQNSSIDENKQELEELIRCLDELSSNPSNIEYGKKLISLLR</sequence>
<dbReference type="EMBL" id="AYJU01000018">
    <property type="protein sequence ID" value="EST52244.1"/>
    <property type="molecule type" value="Genomic_DNA"/>
</dbReference>
<accession>V6M0U9</accession>
<gene>
    <name evidence="1" type="ORF">T458_28040</name>
</gene>
<dbReference type="AlphaFoldDB" id="V6M0U9"/>
<evidence type="ECO:0000313" key="2">
    <source>
        <dbReference type="Proteomes" id="UP000017973"/>
    </source>
</evidence>